<dbReference type="GO" id="GO:0000270">
    <property type="term" value="P:peptidoglycan metabolic process"/>
    <property type="evidence" value="ECO:0007669"/>
    <property type="project" value="InterPro"/>
</dbReference>
<organism evidence="3 4">
    <name type="scientific">Eiseniibacteriota bacterium</name>
    <dbReference type="NCBI Taxonomy" id="2212470"/>
    <lineage>
        <taxon>Bacteria</taxon>
        <taxon>Candidatus Eiseniibacteriota</taxon>
    </lineage>
</organism>
<evidence type="ECO:0000313" key="3">
    <source>
        <dbReference type="EMBL" id="TMQ51516.1"/>
    </source>
</evidence>
<dbReference type="Gene3D" id="1.25.40.10">
    <property type="entry name" value="Tetratricopeptide repeat domain"/>
    <property type="match status" value="1"/>
</dbReference>
<feature type="domain" description="Transglycosylase SLT" evidence="2">
    <location>
        <begin position="469"/>
        <end position="560"/>
    </location>
</feature>
<sequence length="607" mass="65379">MSYALREEASMLEAAGDLEGADSAWARLSRLDSPWAWEAVSSRAELSIDRGSLGSADSLLGAAERASWPDDDRAEWLVLRARLAARLADTSRAVDLAAQAMRRYPYSTAAAAAVGTLDTLLLARGQAPSTAEDASAAEVEFHRRDLDRAAVRLERALGAPGADRWRTGLRLGEVLCAAHRWPDARAALAHAFDEAPDPVARARCLLERARVWRDAGNADSAGAGFAAAARLGPDSTVRETAWWEDAQMEEGRGETRAARRAYERAADAGGRRRDEALLRAGLIWLVEGRKDLALARWKRSTSEGARFWASRALRGAGAESTLVSLARLPGYGFYTALARDTLGLRGWPGAVAVDSCAGESTCAPLELAAELLSWDPGEAERVLVRWVEARGGPKDPPDGARTPRGLLAAARLAYAAGRPSIGIRSARLALEAARRSDPSLAWGVEPWLYPPAFDSLVRALVPDSRGPEGALIRAVAWQESKFEPRARSRSNALGLLQLKALTAGEVAGWFHEPAPGESALTDPALSLRYGTAYLGRLLARFGGSPAAALAAYNAGPSRLPARWREYLAKGGEALLAEMIPYPETRDYVKRILGVRQAYRELDPSVAR</sequence>
<accession>A0A538SJH4</accession>
<dbReference type="GO" id="GO:0016020">
    <property type="term" value="C:membrane"/>
    <property type="evidence" value="ECO:0007669"/>
    <property type="project" value="InterPro"/>
</dbReference>
<dbReference type="SUPFAM" id="SSF53955">
    <property type="entry name" value="Lysozyme-like"/>
    <property type="match status" value="1"/>
</dbReference>
<evidence type="ECO:0000256" key="1">
    <source>
        <dbReference type="ARBA" id="ARBA00007734"/>
    </source>
</evidence>
<dbReference type="AlphaFoldDB" id="A0A538SJH4"/>
<evidence type="ECO:0000313" key="4">
    <source>
        <dbReference type="Proteomes" id="UP000320184"/>
    </source>
</evidence>
<dbReference type="SUPFAM" id="SSF48452">
    <property type="entry name" value="TPR-like"/>
    <property type="match status" value="1"/>
</dbReference>
<dbReference type="InterPro" id="IPR008258">
    <property type="entry name" value="Transglycosylase_SLT_dom_1"/>
</dbReference>
<evidence type="ECO:0000259" key="2">
    <source>
        <dbReference type="Pfam" id="PF01464"/>
    </source>
</evidence>
<dbReference type="GO" id="GO:0008933">
    <property type="term" value="F:peptidoglycan lytic transglycosylase activity"/>
    <property type="evidence" value="ECO:0007669"/>
    <property type="project" value="InterPro"/>
</dbReference>
<dbReference type="PROSITE" id="PS00922">
    <property type="entry name" value="TRANSGLYCOSYLASE"/>
    <property type="match status" value="1"/>
</dbReference>
<reference evidence="3 4" key="1">
    <citation type="journal article" date="2019" name="Nat. Microbiol.">
        <title>Mediterranean grassland soil C-N compound turnover is dependent on rainfall and depth, and is mediated by genomically divergent microorganisms.</title>
        <authorList>
            <person name="Diamond S."/>
            <person name="Andeer P.F."/>
            <person name="Li Z."/>
            <person name="Crits-Christoph A."/>
            <person name="Burstein D."/>
            <person name="Anantharaman K."/>
            <person name="Lane K.R."/>
            <person name="Thomas B.C."/>
            <person name="Pan C."/>
            <person name="Northen T.R."/>
            <person name="Banfield J.F."/>
        </authorList>
    </citation>
    <scope>NUCLEOTIDE SEQUENCE [LARGE SCALE GENOMIC DNA]</scope>
    <source>
        <strain evidence="3">WS_3</strain>
    </source>
</reference>
<dbReference type="EMBL" id="VBOT01000069">
    <property type="protein sequence ID" value="TMQ51516.1"/>
    <property type="molecule type" value="Genomic_DNA"/>
</dbReference>
<dbReference type="InterPro" id="IPR023346">
    <property type="entry name" value="Lysozyme-like_dom_sf"/>
</dbReference>
<dbReference type="InterPro" id="IPR000189">
    <property type="entry name" value="Transglyc_AS"/>
</dbReference>
<dbReference type="Gene3D" id="1.10.530.10">
    <property type="match status" value="1"/>
</dbReference>
<gene>
    <name evidence="3" type="ORF">E6K73_05565</name>
</gene>
<dbReference type="Proteomes" id="UP000320184">
    <property type="component" value="Unassembled WGS sequence"/>
</dbReference>
<comment type="similarity">
    <text evidence="1">Belongs to the transglycosylase Slt family.</text>
</comment>
<comment type="caution">
    <text evidence="3">The sequence shown here is derived from an EMBL/GenBank/DDBJ whole genome shotgun (WGS) entry which is preliminary data.</text>
</comment>
<proteinExistence type="inferred from homology"/>
<protein>
    <submittedName>
        <fullName evidence="3">Lytic transglycosylase domain-containing protein</fullName>
    </submittedName>
</protein>
<dbReference type="Pfam" id="PF01464">
    <property type="entry name" value="SLT"/>
    <property type="match status" value="1"/>
</dbReference>
<name>A0A538SJH4_UNCEI</name>
<dbReference type="InterPro" id="IPR011990">
    <property type="entry name" value="TPR-like_helical_dom_sf"/>
</dbReference>
<dbReference type="PANTHER" id="PTHR37423">
    <property type="entry name" value="SOLUBLE LYTIC MUREIN TRANSGLYCOSYLASE-RELATED"/>
    <property type="match status" value="1"/>
</dbReference>
<dbReference type="PANTHER" id="PTHR37423:SF2">
    <property type="entry name" value="MEMBRANE-BOUND LYTIC MUREIN TRANSGLYCOSYLASE C"/>
    <property type="match status" value="1"/>
</dbReference>